<name>A0A392QQQ6_9FABA</name>
<feature type="region of interest" description="Disordered" evidence="1">
    <location>
        <begin position="79"/>
        <end position="102"/>
    </location>
</feature>
<evidence type="ECO:0000313" key="2">
    <source>
        <dbReference type="EMBL" id="MCI26299.1"/>
    </source>
</evidence>
<organism evidence="2 3">
    <name type="scientific">Trifolium medium</name>
    <dbReference type="NCBI Taxonomy" id="97028"/>
    <lineage>
        <taxon>Eukaryota</taxon>
        <taxon>Viridiplantae</taxon>
        <taxon>Streptophyta</taxon>
        <taxon>Embryophyta</taxon>
        <taxon>Tracheophyta</taxon>
        <taxon>Spermatophyta</taxon>
        <taxon>Magnoliopsida</taxon>
        <taxon>eudicotyledons</taxon>
        <taxon>Gunneridae</taxon>
        <taxon>Pentapetalae</taxon>
        <taxon>rosids</taxon>
        <taxon>fabids</taxon>
        <taxon>Fabales</taxon>
        <taxon>Fabaceae</taxon>
        <taxon>Papilionoideae</taxon>
        <taxon>50 kb inversion clade</taxon>
        <taxon>NPAAA clade</taxon>
        <taxon>Hologalegina</taxon>
        <taxon>IRL clade</taxon>
        <taxon>Trifolieae</taxon>
        <taxon>Trifolium</taxon>
    </lineage>
</organism>
<feature type="compositionally biased region" description="Basic and acidic residues" evidence="1">
    <location>
        <begin position="1"/>
        <end position="11"/>
    </location>
</feature>
<feature type="region of interest" description="Disordered" evidence="1">
    <location>
        <begin position="1"/>
        <end position="30"/>
    </location>
</feature>
<evidence type="ECO:0000313" key="3">
    <source>
        <dbReference type="Proteomes" id="UP000265520"/>
    </source>
</evidence>
<keyword evidence="3" id="KW-1185">Reference proteome</keyword>
<protein>
    <submittedName>
        <fullName evidence="2">Uncharacterized protein</fullName>
    </submittedName>
</protein>
<sequence>VQDKSSHDTRLAARVSGKNFKSKSAGSHKKISGNFNELLEGNNMGNFLVSKMHNNNTNKGMTGGQQFKKGQGRDFDVEKQLDNNDDGPQMNSTMGQNIVINPNEPRPPDMLHAPHSSSSIPVSLPGKKTMDNEVYIDANGHGIVELSDSEMEIVNETQKLGQ</sequence>
<comment type="caution">
    <text evidence="2">The sequence shown here is derived from an EMBL/GenBank/DDBJ whole genome shotgun (WGS) entry which is preliminary data.</text>
</comment>
<dbReference type="Proteomes" id="UP000265520">
    <property type="component" value="Unassembled WGS sequence"/>
</dbReference>
<feature type="non-terminal residue" evidence="2">
    <location>
        <position position="1"/>
    </location>
</feature>
<dbReference type="AlphaFoldDB" id="A0A392QQQ6"/>
<feature type="compositionally biased region" description="Polar residues" evidence="1">
    <location>
        <begin position="89"/>
        <end position="100"/>
    </location>
</feature>
<proteinExistence type="predicted"/>
<accession>A0A392QQQ6</accession>
<evidence type="ECO:0000256" key="1">
    <source>
        <dbReference type="SAM" id="MobiDB-lite"/>
    </source>
</evidence>
<dbReference type="EMBL" id="LXQA010152462">
    <property type="protein sequence ID" value="MCI26299.1"/>
    <property type="molecule type" value="Genomic_DNA"/>
</dbReference>
<reference evidence="2 3" key="1">
    <citation type="journal article" date="2018" name="Front. Plant Sci.">
        <title>Red Clover (Trifolium pratense) and Zigzag Clover (T. medium) - A Picture of Genomic Similarities and Differences.</title>
        <authorList>
            <person name="Dluhosova J."/>
            <person name="Istvanek J."/>
            <person name="Nedelnik J."/>
            <person name="Repkova J."/>
        </authorList>
    </citation>
    <scope>NUCLEOTIDE SEQUENCE [LARGE SCALE GENOMIC DNA]</scope>
    <source>
        <strain evidence="3">cv. 10/8</strain>
        <tissue evidence="2">Leaf</tissue>
    </source>
</reference>